<dbReference type="AlphaFoldDB" id="A0A1C5JNI3"/>
<dbReference type="Proteomes" id="UP000198221">
    <property type="component" value="Chromosome I"/>
</dbReference>
<sequence>MSLLALLGLRHPLRLLPVLLFETTGKLLWLAIAAQPQAVDGTLDDKTTDVVFSCSLVVVIIAVTPRAHVWRSHIARPSLA</sequence>
<accession>A0A1C5JNI3</accession>
<evidence type="ECO:0000313" key="1">
    <source>
        <dbReference type="EMBL" id="SCG72130.1"/>
    </source>
</evidence>
<proteinExistence type="predicted"/>
<organism evidence="1 2">
    <name type="scientific">Micromonospora inositola</name>
    <dbReference type="NCBI Taxonomy" id="47865"/>
    <lineage>
        <taxon>Bacteria</taxon>
        <taxon>Bacillati</taxon>
        <taxon>Actinomycetota</taxon>
        <taxon>Actinomycetes</taxon>
        <taxon>Micromonosporales</taxon>
        <taxon>Micromonosporaceae</taxon>
        <taxon>Micromonospora</taxon>
    </lineage>
</organism>
<dbReference type="EMBL" id="LT607754">
    <property type="protein sequence ID" value="SCG72130.1"/>
    <property type="molecule type" value="Genomic_DNA"/>
</dbReference>
<gene>
    <name evidence="1" type="ORF">GA0070613_5028</name>
</gene>
<reference evidence="2" key="1">
    <citation type="submission" date="2016-06" db="EMBL/GenBank/DDBJ databases">
        <authorList>
            <person name="Varghese N."/>
            <person name="Submissions Spin"/>
        </authorList>
    </citation>
    <scope>NUCLEOTIDE SEQUENCE [LARGE SCALE GENOMIC DNA]</scope>
    <source>
        <strain evidence="2">DSM 43819</strain>
    </source>
</reference>
<protein>
    <submittedName>
        <fullName evidence="1">Uncharacterized protein</fullName>
    </submittedName>
</protein>
<evidence type="ECO:0000313" key="2">
    <source>
        <dbReference type="Proteomes" id="UP000198221"/>
    </source>
</evidence>
<name>A0A1C5JNI3_9ACTN</name>
<keyword evidence="2" id="KW-1185">Reference proteome</keyword>